<sequence>MIYDKKRRDFAYVRCAVYDVLSSGAYKKTATTYIQFKGAKVTRQIEVPIDSTCPITCIYNKDHLGTERLSQRKLEDFTSHPESFSSAEEFYRLWREHRGHENRKGLAVLDTVPLRLAKITGSVSNARNLRARSSDKKEWKLSDSISITSLRHAASKLSLGSISIRNLHGSKSESNVLDGQVSPRTMVSPHSNDDESVGPEALKLSPGSSRSDLSSSESGRDSGYSSSSQSFVSDSHTSSGPRHGQNDMGMNFLNPMLWVYHQPVSEEYNYGSIQSLIYGKSHQSKQHTFLAKPALRHYSTAPDLLNNPSSTATVLHPTFSHKPSLKTIPSFEIEDTDMYENLSAFQDMLTMQELHKIQTA</sequence>
<dbReference type="RefSeq" id="XP_014160775.1">
    <property type="nucleotide sequence ID" value="XM_014305300.1"/>
</dbReference>
<feature type="region of interest" description="Disordered" evidence="1">
    <location>
        <begin position="172"/>
        <end position="247"/>
    </location>
</feature>
<evidence type="ECO:0000313" key="3">
    <source>
        <dbReference type="Proteomes" id="UP000054560"/>
    </source>
</evidence>
<dbReference type="Proteomes" id="UP000054560">
    <property type="component" value="Unassembled WGS sequence"/>
</dbReference>
<dbReference type="GeneID" id="25901472"/>
<evidence type="ECO:0000256" key="1">
    <source>
        <dbReference type="SAM" id="MobiDB-lite"/>
    </source>
</evidence>
<gene>
    <name evidence="2" type="ORF">SARC_00968</name>
</gene>
<organism evidence="2 3">
    <name type="scientific">Sphaeroforma arctica JP610</name>
    <dbReference type="NCBI Taxonomy" id="667725"/>
    <lineage>
        <taxon>Eukaryota</taxon>
        <taxon>Ichthyosporea</taxon>
        <taxon>Ichthyophonida</taxon>
        <taxon>Sphaeroforma</taxon>
    </lineage>
</organism>
<feature type="compositionally biased region" description="Polar residues" evidence="1">
    <location>
        <begin position="172"/>
        <end position="190"/>
    </location>
</feature>
<protein>
    <submittedName>
        <fullName evidence="2">Uncharacterized protein</fullName>
    </submittedName>
</protein>
<proteinExistence type="predicted"/>
<accession>A0A0L0GEZ1</accession>
<keyword evidence="3" id="KW-1185">Reference proteome</keyword>
<reference evidence="2 3" key="1">
    <citation type="submission" date="2011-02" db="EMBL/GenBank/DDBJ databases">
        <title>The Genome Sequence of Sphaeroforma arctica JP610.</title>
        <authorList>
            <consortium name="The Broad Institute Genome Sequencing Platform"/>
            <person name="Russ C."/>
            <person name="Cuomo C."/>
            <person name="Young S.K."/>
            <person name="Zeng Q."/>
            <person name="Gargeya S."/>
            <person name="Alvarado L."/>
            <person name="Berlin A."/>
            <person name="Chapman S.B."/>
            <person name="Chen Z."/>
            <person name="Freedman E."/>
            <person name="Gellesch M."/>
            <person name="Goldberg J."/>
            <person name="Griggs A."/>
            <person name="Gujja S."/>
            <person name="Heilman E."/>
            <person name="Heiman D."/>
            <person name="Howarth C."/>
            <person name="Mehta T."/>
            <person name="Neiman D."/>
            <person name="Pearson M."/>
            <person name="Roberts A."/>
            <person name="Saif S."/>
            <person name="Shea T."/>
            <person name="Shenoy N."/>
            <person name="Sisk P."/>
            <person name="Stolte C."/>
            <person name="Sykes S."/>
            <person name="White J."/>
            <person name="Yandava C."/>
            <person name="Burger G."/>
            <person name="Gray M.W."/>
            <person name="Holland P.W.H."/>
            <person name="King N."/>
            <person name="Lang F.B.F."/>
            <person name="Roger A.J."/>
            <person name="Ruiz-Trillo I."/>
            <person name="Haas B."/>
            <person name="Nusbaum C."/>
            <person name="Birren B."/>
        </authorList>
    </citation>
    <scope>NUCLEOTIDE SEQUENCE [LARGE SCALE GENOMIC DNA]</scope>
    <source>
        <strain evidence="2 3">JP610</strain>
    </source>
</reference>
<evidence type="ECO:0000313" key="2">
    <source>
        <dbReference type="EMBL" id="KNC86873.1"/>
    </source>
</evidence>
<dbReference type="EMBL" id="KQ241631">
    <property type="protein sequence ID" value="KNC86873.1"/>
    <property type="molecule type" value="Genomic_DNA"/>
</dbReference>
<feature type="compositionally biased region" description="Low complexity" evidence="1">
    <location>
        <begin position="205"/>
        <end position="239"/>
    </location>
</feature>
<name>A0A0L0GEZ1_9EUKA</name>
<dbReference type="AlphaFoldDB" id="A0A0L0GEZ1"/>